<dbReference type="EMBL" id="CM029051">
    <property type="protein sequence ID" value="KAG2562590.1"/>
    <property type="molecule type" value="Genomic_DNA"/>
</dbReference>
<protein>
    <recommendedName>
        <fullName evidence="1">UBC core domain-containing protein</fullName>
    </recommendedName>
</protein>
<dbReference type="Pfam" id="PF00179">
    <property type="entry name" value="UQ_con"/>
    <property type="match status" value="1"/>
</dbReference>
<dbReference type="PROSITE" id="PS50127">
    <property type="entry name" value="UBC_2"/>
    <property type="match status" value="1"/>
</dbReference>
<name>A0A8T0PLU6_PANVG</name>
<reference evidence="2" key="1">
    <citation type="submission" date="2020-05" db="EMBL/GenBank/DDBJ databases">
        <title>WGS assembly of Panicum virgatum.</title>
        <authorList>
            <person name="Lovell J.T."/>
            <person name="Jenkins J."/>
            <person name="Shu S."/>
            <person name="Juenger T.E."/>
            <person name="Schmutz J."/>
        </authorList>
    </citation>
    <scope>NUCLEOTIDE SEQUENCE</scope>
    <source>
        <strain evidence="2">AP13</strain>
    </source>
</reference>
<evidence type="ECO:0000259" key="1">
    <source>
        <dbReference type="PROSITE" id="PS50127"/>
    </source>
</evidence>
<feature type="domain" description="UBC core" evidence="1">
    <location>
        <begin position="17"/>
        <end position="127"/>
    </location>
</feature>
<evidence type="ECO:0000313" key="2">
    <source>
        <dbReference type="EMBL" id="KAG2562590.1"/>
    </source>
</evidence>
<gene>
    <name evidence="2" type="ORF">PVAP13_8KG273601</name>
</gene>
<dbReference type="Gene3D" id="3.10.110.10">
    <property type="entry name" value="Ubiquitin Conjugating Enzyme"/>
    <property type="match status" value="1"/>
</dbReference>
<dbReference type="InterPro" id="IPR050113">
    <property type="entry name" value="Ub_conjugating_enzyme"/>
</dbReference>
<proteinExistence type="predicted"/>
<dbReference type="PANTHER" id="PTHR24067">
    <property type="entry name" value="UBIQUITIN-CONJUGATING ENZYME E2"/>
    <property type="match status" value="1"/>
</dbReference>
<evidence type="ECO:0000313" key="3">
    <source>
        <dbReference type="Proteomes" id="UP000823388"/>
    </source>
</evidence>
<dbReference type="Proteomes" id="UP000823388">
    <property type="component" value="Chromosome 8K"/>
</dbReference>
<dbReference type="InterPro" id="IPR000608">
    <property type="entry name" value="UBC"/>
</dbReference>
<keyword evidence="3" id="KW-1185">Reference proteome</keyword>
<dbReference type="SUPFAM" id="SSF54495">
    <property type="entry name" value="UBC-like"/>
    <property type="match status" value="1"/>
</dbReference>
<accession>A0A8T0PLU6</accession>
<dbReference type="InterPro" id="IPR016135">
    <property type="entry name" value="UBQ-conjugating_enzyme/RWD"/>
</dbReference>
<dbReference type="SMART" id="SM00212">
    <property type="entry name" value="UBCc"/>
    <property type="match status" value="1"/>
</dbReference>
<organism evidence="2 3">
    <name type="scientific">Panicum virgatum</name>
    <name type="common">Blackwell switchgrass</name>
    <dbReference type="NCBI Taxonomy" id="38727"/>
    <lineage>
        <taxon>Eukaryota</taxon>
        <taxon>Viridiplantae</taxon>
        <taxon>Streptophyta</taxon>
        <taxon>Embryophyta</taxon>
        <taxon>Tracheophyta</taxon>
        <taxon>Spermatophyta</taxon>
        <taxon>Magnoliopsida</taxon>
        <taxon>Liliopsida</taxon>
        <taxon>Poales</taxon>
        <taxon>Poaceae</taxon>
        <taxon>PACMAD clade</taxon>
        <taxon>Panicoideae</taxon>
        <taxon>Panicodae</taxon>
        <taxon>Paniceae</taxon>
        <taxon>Panicinae</taxon>
        <taxon>Panicum</taxon>
        <taxon>Panicum sect. Hiantes</taxon>
    </lineage>
</organism>
<sequence>MAHFKMSRDAQEREEGITYKRIFKDLETMRVSPPPDCSAGLVSDDLFHWRATIHGPSDSPYAGGVFHLTMDFPRNYPNNPPKVTFKTKVYHPNINKATTAPSSWTSSGIIGPRPCPLQRFCCPSARC</sequence>
<comment type="caution">
    <text evidence="2">The sequence shown here is derived from an EMBL/GenBank/DDBJ whole genome shotgun (WGS) entry which is preliminary data.</text>
</comment>
<dbReference type="AlphaFoldDB" id="A0A8T0PLU6"/>